<dbReference type="PANTHER" id="PTHR30204:SF94">
    <property type="entry name" value="HEAVY METAL-DEPENDENT TRANSCRIPTIONAL REGULATOR HI_0293-RELATED"/>
    <property type="match status" value="1"/>
</dbReference>
<evidence type="ECO:0000256" key="1">
    <source>
        <dbReference type="ARBA" id="ARBA00004496"/>
    </source>
</evidence>
<dbReference type="SMART" id="SM00422">
    <property type="entry name" value="HTH_MERR"/>
    <property type="match status" value="1"/>
</dbReference>
<evidence type="ECO:0000256" key="2">
    <source>
        <dbReference type="ARBA" id="ARBA00022490"/>
    </source>
</evidence>
<dbReference type="GO" id="GO:0045893">
    <property type="term" value="P:positive regulation of DNA-templated transcription"/>
    <property type="evidence" value="ECO:0007669"/>
    <property type="project" value="InterPro"/>
</dbReference>
<gene>
    <name evidence="8" type="ORF">GbCGDNIH3_2090</name>
</gene>
<dbReference type="Gene3D" id="1.10.1660.10">
    <property type="match status" value="1"/>
</dbReference>
<feature type="region of interest" description="Disordered" evidence="6">
    <location>
        <begin position="150"/>
        <end position="172"/>
    </location>
</feature>
<keyword evidence="2" id="KW-0963">Cytoplasm</keyword>
<evidence type="ECO:0000256" key="3">
    <source>
        <dbReference type="ARBA" id="ARBA00023015"/>
    </source>
</evidence>
<dbReference type="KEGG" id="gbh:GbCGDNIH2_2090"/>
<dbReference type="GO" id="GO:0005737">
    <property type="term" value="C:cytoplasm"/>
    <property type="evidence" value="ECO:0007669"/>
    <property type="project" value="UniProtKB-SubCell"/>
</dbReference>
<dbReference type="Pfam" id="PF13411">
    <property type="entry name" value="MerR_1"/>
    <property type="match status" value="1"/>
</dbReference>
<keyword evidence="4" id="KW-0238">DNA-binding</keyword>
<dbReference type="GO" id="GO:0005507">
    <property type="term" value="F:copper ion binding"/>
    <property type="evidence" value="ECO:0007669"/>
    <property type="project" value="InterPro"/>
</dbReference>
<accession>A0AAN0RFN4</accession>
<dbReference type="AlphaFoldDB" id="A0AAN0RFN4"/>
<comment type="subcellular location">
    <subcellularLocation>
        <location evidence="1">Cytoplasm</location>
    </subcellularLocation>
</comment>
<keyword evidence="5" id="KW-0804">Transcription</keyword>
<evidence type="ECO:0000259" key="7">
    <source>
        <dbReference type="PROSITE" id="PS50937"/>
    </source>
</evidence>
<protein>
    <submittedName>
        <fullName evidence="8">Copper-responsive transcriptional regulator</fullName>
    </submittedName>
</protein>
<feature type="domain" description="HTH merR-type" evidence="7">
    <location>
        <begin position="16"/>
        <end position="85"/>
    </location>
</feature>
<dbReference type="Proteomes" id="UP000019438">
    <property type="component" value="Chromosome"/>
</dbReference>
<proteinExistence type="predicted"/>
<evidence type="ECO:0000256" key="6">
    <source>
        <dbReference type="SAM" id="MobiDB-lite"/>
    </source>
</evidence>
<dbReference type="PANTHER" id="PTHR30204">
    <property type="entry name" value="REDOX-CYCLING DRUG-SENSING TRANSCRIPTIONAL ACTIVATOR SOXR"/>
    <property type="match status" value="1"/>
</dbReference>
<dbReference type="GO" id="GO:0003677">
    <property type="term" value="F:DNA binding"/>
    <property type="evidence" value="ECO:0007669"/>
    <property type="project" value="UniProtKB-KW"/>
</dbReference>
<name>A0AAN0RFN4_9PROT</name>
<evidence type="ECO:0000313" key="9">
    <source>
        <dbReference type="Proteomes" id="UP000019438"/>
    </source>
</evidence>
<dbReference type="InterPro" id="IPR000551">
    <property type="entry name" value="MerR-type_HTH_dom"/>
</dbReference>
<dbReference type="InterPro" id="IPR011789">
    <property type="entry name" value="CueR"/>
</dbReference>
<dbReference type="CDD" id="cd01108">
    <property type="entry name" value="HTH_CueR"/>
    <property type="match status" value="1"/>
</dbReference>
<dbReference type="InterPro" id="IPR047057">
    <property type="entry name" value="MerR_fam"/>
</dbReference>
<reference evidence="9" key="1">
    <citation type="submission" date="2012-06" db="EMBL/GenBank/DDBJ databases">
        <title>Genome analysis of multiple Granulibacter bethesdensis isolates demonstrates substantial genome diversity.</title>
        <authorList>
            <person name="Greenberg D.E."/>
            <person name="Porcella S.F."/>
            <person name="Zarember K."/>
            <person name="Zelazny A.M."/>
            <person name="Bruno D."/>
            <person name="Martens C."/>
            <person name="Barbian K.D."/>
            <person name="Jaske E."/>
            <person name="Holland S.M."/>
        </authorList>
    </citation>
    <scope>NUCLEOTIDE SEQUENCE [LARGE SCALE GENOMIC DNA]</scope>
    <source>
        <strain evidence="9">CGDNIH3</strain>
    </source>
</reference>
<dbReference type="RefSeq" id="WP_011632790.1">
    <property type="nucleotide sequence ID" value="NZ_CP003181.2"/>
</dbReference>
<evidence type="ECO:0000256" key="5">
    <source>
        <dbReference type="ARBA" id="ARBA00023163"/>
    </source>
</evidence>
<dbReference type="InterPro" id="IPR009061">
    <property type="entry name" value="DNA-bd_dom_put_sf"/>
</dbReference>
<dbReference type="PROSITE" id="PS50937">
    <property type="entry name" value="HTH_MERR_2"/>
    <property type="match status" value="1"/>
</dbReference>
<sequence>MPDTPEPDHTHDHRGGLAIGEVSRLSGLPAKTIRYYEQAGLLPPPSRSDNQYRRYNHEVLERLRFLSTARGLGFPLQELKMLMALRSDPHRASREVKSLALKHIERLEIDIARLQTMRDTLQGLTAACAGDDCPACTILDALNSAGTHTQNGAGTKAPAPFCQTEPENRNNQ</sequence>
<dbReference type="GO" id="GO:0003700">
    <property type="term" value="F:DNA-binding transcription factor activity"/>
    <property type="evidence" value="ECO:0007669"/>
    <property type="project" value="InterPro"/>
</dbReference>
<organism evidence="8 9">
    <name type="scientific">Granulibacter bethesdensis</name>
    <dbReference type="NCBI Taxonomy" id="364410"/>
    <lineage>
        <taxon>Bacteria</taxon>
        <taxon>Pseudomonadati</taxon>
        <taxon>Pseudomonadota</taxon>
        <taxon>Alphaproteobacteria</taxon>
        <taxon>Acetobacterales</taxon>
        <taxon>Acetobacteraceae</taxon>
        <taxon>Granulibacter</taxon>
    </lineage>
</organism>
<keyword evidence="3" id="KW-0805">Transcription regulation</keyword>
<dbReference type="EMBL" id="CP003181">
    <property type="protein sequence ID" value="AHJ63984.1"/>
    <property type="molecule type" value="Genomic_DNA"/>
</dbReference>
<dbReference type="KEGG" id="gbc:GbCGDNIH3_2090"/>
<evidence type="ECO:0000313" key="8">
    <source>
        <dbReference type="EMBL" id="AHJ63984.1"/>
    </source>
</evidence>
<dbReference type="PRINTS" id="PR00040">
    <property type="entry name" value="HTHMERR"/>
</dbReference>
<evidence type="ECO:0000256" key="4">
    <source>
        <dbReference type="ARBA" id="ARBA00023125"/>
    </source>
</evidence>
<dbReference type="SUPFAM" id="SSF46955">
    <property type="entry name" value="Putative DNA-binding domain"/>
    <property type="match status" value="1"/>
</dbReference>